<dbReference type="GO" id="GO:0003700">
    <property type="term" value="F:DNA-binding transcription factor activity"/>
    <property type="evidence" value="ECO:0007669"/>
    <property type="project" value="TreeGrafter"/>
</dbReference>
<dbReference type="PROSITE" id="PS51063">
    <property type="entry name" value="HTH_CRP_2"/>
    <property type="match status" value="1"/>
</dbReference>
<sequence>MSLSIESSDFESIDKFFENNANRLIKAYPSIQEVNVSNKDFLYRQGELCTYVFWIKRGIVKLSYLTVQGGEITIALLKNGDVIGDLKADGQTREETAQALGNVSCYRMAYNDFKALLLQYPVLAWQVLEETYIRKQKIEHKLRIILTQSVEMRLAATLLELAKMFGVQCTHGYALEIHLTQQDVADLIGASRPVVSTVLNDFRSRGMLEYTRDQICVNDAALADHCEAK</sequence>
<feature type="domain" description="HTH crp-type" evidence="5">
    <location>
        <begin position="148"/>
        <end position="221"/>
    </location>
</feature>
<dbReference type="PANTHER" id="PTHR24567">
    <property type="entry name" value="CRP FAMILY TRANSCRIPTIONAL REGULATORY PROTEIN"/>
    <property type="match status" value="1"/>
</dbReference>
<evidence type="ECO:0000313" key="7">
    <source>
        <dbReference type="Proteomes" id="UP000182882"/>
    </source>
</evidence>
<dbReference type="GO" id="GO:0003677">
    <property type="term" value="F:DNA binding"/>
    <property type="evidence" value="ECO:0007669"/>
    <property type="project" value="UniProtKB-KW"/>
</dbReference>
<gene>
    <name evidence="6" type="ORF">SAMN05216406_10539</name>
</gene>
<dbReference type="PROSITE" id="PS50042">
    <property type="entry name" value="CNMP_BINDING_3"/>
    <property type="match status" value="1"/>
</dbReference>
<dbReference type="Pfam" id="PF13545">
    <property type="entry name" value="HTH_Crp_2"/>
    <property type="match status" value="1"/>
</dbReference>
<dbReference type="SUPFAM" id="SSF51206">
    <property type="entry name" value="cAMP-binding domain-like"/>
    <property type="match status" value="1"/>
</dbReference>
<dbReference type="InterPro" id="IPR036390">
    <property type="entry name" value="WH_DNA-bd_sf"/>
</dbReference>
<evidence type="ECO:0000313" key="6">
    <source>
        <dbReference type="EMBL" id="SDT85707.1"/>
    </source>
</evidence>
<dbReference type="InterPro" id="IPR014710">
    <property type="entry name" value="RmlC-like_jellyroll"/>
</dbReference>
<dbReference type="SMART" id="SM00419">
    <property type="entry name" value="HTH_CRP"/>
    <property type="match status" value="1"/>
</dbReference>
<reference evidence="7" key="1">
    <citation type="submission" date="2016-10" db="EMBL/GenBank/DDBJ databases">
        <authorList>
            <person name="Varghese N."/>
            <person name="Submissions S."/>
        </authorList>
    </citation>
    <scope>NUCLEOTIDE SEQUENCE [LARGE SCALE GENOMIC DNA]</scope>
    <source>
        <strain evidence="7">Nm10</strain>
    </source>
</reference>
<dbReference type="InterPro" id="IPR036388">
    <property type="entry name" value="WH-like_DNA-bd_sf"/>
</dbReference>
<organism evidence="6 7">
    <name type="scientific">Nitrosomonas ureae</name>
    <dbReference type="NCBI Taxonomy" id="44577"/>
    <lineage>
        <taxon>Bacteria</taxon>
        <taxon>Pseudomonadati</taxon>
        <taxon>Pseudomonadota</taxon>
        <taxon>Betaproteobacteria</taxon>
        <taxon>Nitrosomonadales</taxon>
        <taxon>Nitrosomonadaceae</taxon>
        <taxon>Nitrosomonas</taxon>
    </lineage>
</organism>
<dbReference type="SMART" id="SM00100">
    <property type="entry name" value="cNMP"/>
    <property type="match status" value="1"/>
</dbReference>
<dbReference type="InterPro" id="IPR012318">
    <property type="entry name" value="HTH_CRP"/>
</dbReference>
<dbReference type="Gene3D" id="2.60.120.10">
    <property type="entry name" value="Jelly Rolls"/>
    <property type="match status" value="1"/>
</dbReference>
<evidence type="ECO:0000259" key="5">
    <source>
        <dbReference type="PROSITE" id="PS51063"/>
    </source>
</evidence>
<keyword evidence="1" id="KW-0805">Transcription regulation</keyword>
<keyword evidence="7" id="KW-1185">Reference proteome</keyword>
<evidence type="ECO:0000256" key="1">
    <source>
        <dbReference type="ARBA" id="ARBA00023015"/>
    </source>
</evidence>
<protein>
    <submittedName>
        <fullName evidence="6">cAMP-binding domain of CRP or a regulatory subunit of cAMP-dependent protein kinases</fullName>
    </submittedName>
</protein>
<dbReference type="RefSeq" id="WP_062558532.1">
    <property type="nucleotide sequence ID" value="NZ_CP013341.1"/>
</dbReference>
<evidence type="ECO:0000256" key="3">
    <source>
        <dbReference type="ARBA" id="ARBA00023163"/>
    </source>
</evidence>
<dbReference type="AlphaFoldDB" id="A0A1H2DS66"/>
<dbReference type="Gene3D" id="1.10.10.10">
    <property type="entry name" value="Winged helix-like DNA-binding domain superfamily/Winged helix DNA-binding domain"/>
    <property type="match status" value="1"/>
</dbReference>
<name>A0A1H2DS66_9PROT</name>
<evidence type="ECO:0000259" key="4">
    <source>
        <dbReference type="PROSITE" id="PS50042"/>
    </source>
</evidence>
<evidence type="ECO:0000256" key="2">
    <source>
        <dbReference type="ARBA" id="ARBA00023125"/>
    </source>
</evidence>
<keyword evidence="3" id="KW-0804">Transcription</keyword>
<dbReference type="InterPro" id="IPR018490">
    <property type="entry name" value="cNMP-bd_dom_sf"/>
</dbReference>
<dbReference type="CDD" id="cd00038">
    <property type="entry name" value="CAP_ED"/>
    <property type="match status" value="1"/>
</dbReference>
<feature type="domain" description="Cyclic nucleotide-binding" evidence="4">
    <location>
        <begin position="15"/>
        <end position="117"/>
    </location>
</feature>
<dbReference type="GO" id="GO:0005829">
    <property type="term" value="C:cytosol"/>
    <property type="evidence" value="ECO:0007669"/>
    <property type="project" value="TreeGrafter"/>
</dbReference>
<proteinExistence type="predicted"/>
<dbReference type="Pfam" id="PF00027">
    <property type="entry name" value="cNMP_binding"/>
    <property type="match status" value="1"/>
</dbReference>
<keyword evidence="2" id="KW-0238">DNA-binding</keyword>
<dbReference type="InterPro" id="IPR050397">
    <property type="entry name" value="Env_Response_Regulators"/>
</dbReference>
<dbReference type="EMBL" id="FNLN01000005">
    <property type="protein sequence ID" value="SDT85707.1"/>
    <property type="molecule type" value="Genomic_DNA"/>
</dbReference>
<dbReference type="KEGG" id="nur:ATY38_06115"/>
<dbReference type="SUPFAM" id="SSF46785">
    <property type="entry name" value="Winged helix' DNA-binding domain"/>
    <property type="match status" value="1"/>
</dbReference>
<dbReference type="PANTHER" id="PTHR24567:SF74">
    <property type="entry name" value="HTH-TYPE TRANSCRIPTIONAL REGULATOR ARCR"/>
    <property type="match status" value="1"/>
</dbReference>
<dbReference type="InterPro" id="IPR000595">
    <property type="entry name" value="cNMP-bd_dom"/>
</dbReference>
<dbReference type="Proteomes" id="UP000182882">
    <property type="component" value="Unassembled WGS sequence"/>
</dbReference>
<accession>A0A1H2DS66</accession>